<sequence>MGQRINDWYKIIKQNDIPKAIEMRDKIKENLPHMEENQDVLIYFNLIDSRYKLMIEKYNESGKLLADIKPETLEAKTDNMIQYYFYFFSGMYEYYKKNFTKAINFYRIAENRLIKIEDEIEKAEFHYQIAIAYYEIRQYFFSLNHAEKALDSYKAYESYANRVLKCKMIIAANQVELERYEEAEKLYKYVLNAASSNGDLLTESFASFNLGVCYERRELLSEAKRFFERAASIHESENSVFGIRSMYMLSRVNYKLNLPEEARKWYSKSLERAVEEDDSVYKAKLKLIYSLYDQRDLLTIENALEYLKNKKLWADVADLTFNIAIFYKKQGDSDIAAKYFEEACRAKDQILKLTGEL</sequence>
<dbReference type="SUPFAM" id="SSF48452">
    <property type="entry name" value="TPR-like"/>
    <property type="match status" value="1"/>
</dbReference>
<accession>A0A0J6EB19</accession>
<dbReference type="InterPro" id="IPR011990">
    <property type="entry name" value="TPR-like_helical_dom_sf"/>
</dbReference>
<dbReference type="SMART" id="SM00028">
    <property type="entry name" value="TPR"/>
    <property type="match status" value="5"/>
</dbReference>
<accession>A0A0J6EMA5</accession>
<reference evidence="1 2" key="1">
    <citation type="journal article" date="2015" name="Int. J. Syst. Evol. Microbiol.">
        <title>Bacillus glycinifermentans sp. nov., isolated from fermented soybean paste.</title>
        <authorList>
            <person name="Kim S.J."/>
            <person name="Dunlap C.A."/>
            <person name="Kwon S.W."/>
            <person name="Rooney A.P."/>
        </authorList>
    </citation>
    <scope>NUCLEOTIDE SEQUENCE [LARGE SCALE GENOMIC DNA]</scope>
    <source>
        <strain evidence="1 2">GO-13</strain>
    </source>
</reference>
<evidence type="ECO:0000313" key="2">
    <source>
        <dbReference type="Proteomes" id="UP000036168"/>
    </source>
</evidence>
<name>A0A0J6EMA5_9BACI</name>
<dbReference type="Proteomes" id="UP000036168">
    <property type="component" value="Unassembled WGS sequence"/>
</dbReference>
<dbReference type="Pfam" id="PF13424">
    <property type="entry name" value="TPR_12"/>
    <property type="match status" value="1"/>
</dbReference>
<dbReference type="EMBL" id="LECW02000067">
    <property type="protein sequence ID" value="KRT88414.1"/>
    <property type="molecule type" value="Genomic_DNA"/>
</dbReference>
<comment type="caution">
    <text evidence="1">The sequence shown here is derived from an EMBL/GenBank/DDBJ whole genome shotgun (WGS) entry which is preliminary data.</text>
</comment>
<proteinExistence type="predicted"/>
<dbReference type="AlphaFoldDB" id="A0A0J6EMA5"/>
<dbReference type="PATRIC" id="fig|1664069.3.peg.3422"/>
<dbReference type="Pfam" id="PF18801">
    <property type="entry name" value="RapH_N"/>
    <property type="match status" value="1"/>
</dbReference>
<dbReference type="Gene3D" id="1.25.40.10">
    <property type="entry name" value="Tetratricopeptide repeat domain"/>
    <property type="match status" value="1"/>
</dbReference>
<protein>
    <submittedName>
        <fullName evidence="1">Aspartate phosphatase</fullName>
    </submittedName>
</protein>
<dbReference type="Pfam" id="PF13181">
    <property type="entry name" value="TPR_8"/>
    <property type="match status" value="1"/>
</dbReference>
<dbReference type="InterPro" id="IPR019734">
    <property type="entry name" value="TPR_rpt"/>
</dbReference>
<gene>
    <name evidence="1" type="ORF">AB447_208020</name>
</gene>
<evidence type="ECO:0000313" key="1">
    <source>
        <dbReference type="EMBL" id="KRT88414.1"/>
    </source>
</evidence>
<dbReference type="OrthoDB" id="2957368at2"/>
<organism evidence="1 2">
    <name type="scientific">Bacillus glycinifermentans</name>
    <dbReference type="NCBI Taxonomy" id="1664069"/>
    <lineage>
        <taxon>Bacteria</taxon>
        <taxon>Bacillati</taxon>
        <taxon>Bacillota</taxon>
        <taxon>Bacilli</taxon>
        <taxon>Bacillales</taxon>
        <taxon>Bacillaceae</taxon>
        <taxon>Bacillus</taxon>
    </lineage>
</organism>